<organism evidence="1 2">
    <name type="scientific">Methylomonas denitrificans</name>
    <dbReference type="NCBI Taxonomy" id="1538553"/>
    <lineage>
        <taxon>Bacteria</taxon>
        <taxon>Pseudomonadati</taxon>
        <taxon>Pseudomonadota</taxon>
        <taxon>Gammaproteobacteria</taxon>
        <taxon>Methylococcales</taxon>
        <taxon>Methylococcaceae</taxon>
        <taxon>Methylomonas</taxon>
    </lineage>
</organism>
<gene>
    <name evidence="1" type="ORF">JT25_019480</name>
</gene>
<dbReference type="AlphaFoldDB" id="A0A126T9A5"/>
<evidence type="ECO:0000313" key="1">
    <source>
        <dbReference type="EMBL" id="AMK78642.1"/>
    </source>
</evidence>
<reference evidence="1 2" key="1">
    <citation type="journal article" date="2015" name="Environ. Microbiol.">
        <title>Methane oxidation coupled to nitrate reduction under hypoxia by the Gammaproteobacterium Methylomonas denitrificans, sp. nov. type strain FJG1.</title>
        <authorList>
            <person name="Kits K.D."/>
            <person name="Klotz M.G."/>
            <person name="Stein L.Y."/>
        </authorList>
    </citation>
    <scope>NUCLEOTIDE SEQUENCE [LARGE SCALE GENOMIC DNA]</scope>
    <source>
        <strain evidence="1 2">FJG1</strain>
    </source>
</reference>
<dbReference type="Proteomes" id="UP000030512">
    <property type="component" value="Chromosome"/>
</dbReference>
<keyword evidence="2" id="KW-1185">Reference proteome</keyword>
<proteinExistence type="predicted"/>
<sequence length="71" mass="7989">MSEICQSQADEKADQPTVGWRVTKYAILGEENVVDVYSKVRLWFCLSDVGGSEQGVRPVSVFPLQRNNDNQ</sequence>
<name>A0A126T9A5_9GAMM</name>
<dbReference type="STRING" id="1538553.JT25_019480"/>
<evidence type="ECO:0000313" key="2">
    <source>
        <dbReference type="Proteomes" id="UP000030512"/>
    </source>
</evidence>
<dbReference type="EMBL" id="CP014476">
    <property type="protein sequence ID" value="AMK78642.1"/>
    <property type="molecule type" value="Genomic_DNA"/>
</dbReference>
<accession>A0A126T9A5</accession>
<dbReference type="KEGG" id="mdn:JT25_019480"/>
<protein>
    <submittedName>
        <fullName evidence="1">Uncharacterized protein</fullName>
    </submittedName>
</protein>